<dbReference type="EMBL" id="JAQNDN010000019">
    <property type="protein sequence ID" value="MDC0672592.1"/>
    <property type="molecule type" value="Genomic_DNA"/>
</dbReference>
<evidence type="ECO:0000313" key="3">
    <source>
        <dbReference type="Proteomes" id="UP001217838"/>
    </source>
</evidence>
<keyword evidence="3" id="KW-1185">Reference proteome</keyword>
<dbReference type="Pfam" id="PF12680">
    <property type="entry name" value="SnoaL_2"/>
    <property type="match status" value="1"/>
</dbReference>
<dbReference type="Proteomes" id="UP001217838">
    <property type="component" value="Unassembled WGS sequence"/>
</dbReference>
<evidence type="ECO:0000259" key="1">
    <source>
        <dbReference type="Pfam" id="PF12680"/>
    </source>
</evidence>
<proteinExistence type="predicted"/>
<protein>
    <submittedName>
        <fullName evidence="2">Nuclear transport factor 2 family protein</fullName>
    </submittedName>
</protein>
<accession>A0ABT5BHR8</accession>
<evidence type="ECO:0000313" key="2">
    <source>
        <dbReference type="EMBL" id="MDC0672592.1"/>
    </source>
</evidence>
<gene>
    <name evidence="2" type="ORF">POL58_32880</name>
</gene>
<feature type="domain" description="SnoaL-like" evidence="1">
    <location>
        <begin position="23"/>
        <end position="126"/>
    </location>
</feature>
<dbReference type="InterPro" id="IPR032710">
    <property type="entry name" value="NTF2-like_dom_sf"/>
</dbReference>
<dbReference type="RefSeq" id="WP_272004473.1">
    <property type="nucleotide sequence ID" value="NZ_JAQNDN010000019.1"/>
</dbReference>
<dbReference type="Gene3D" id="3.10.450.50">
    <property type="match status" value="1"/>
</dbReference>
<organism evidence="2 3">
    <name type="scientific">Nannocystis radixulma</name>
    <dbReference type="NCBI Taxonomy" id="2995305"/>
    <lineage>
        <taxon>Bacteria</taxon>
        <taxon>Pseudomonadati</taxon>
        <taxon>Myxococcota</taxon>
        <taxon>Polyangia</taxon>
        <taxon>Nannocystales</taxon>
        <taxon>Nannocystaceae</taxon>
        <taxon>Nannocystis</taxon>
    </lineage>
</organism>
<dbReference type="InterPro" id="IPR037401">
    <property type="entry name" value="SnoaL-like"/>
</dbReference>
<reference evidence="2 3" key="1">
    <citation type="submission" date="2022-11" db="EMBL/GenBank/DDBJ databases">
        <title>Minimal conservation of predation-associated metabolite biosynthetic gene clusters underscores biosynthetic potential of Myxococcota including descriptions for ten novel species: Archangium lansinium sp. nov., Myxococcus landrumus sp. nov., Nannocystis bai.</title>
        <authorList>
            <person name="Ahearne A."/>
            <person name="Stevens C."/>
            <person name="Dowd S."/>
        </authorList>
    </citation>
    <scope>NUCLEOTIDE SEQUENCE [LARGE SCALE GENOMIC DNA]</scope>
    <source>
        <strain evidence="2 3">NCELM</strain>
    </source>
</reference>
<name>A0ABT5BHR8_9BACT</name>
<comment type="caution">
    <text evidence="2">The sequence shown here is derived from an EMBL/GenBank/DDBJ whole genome shotgun (WGS) entry which is preliminary data.</text>
</comment>
<dbReference type="SUPFAM" id="SSF54427">
    <property type="entry name" value="NTF2-like"/>
    <property type="match status" value="1"/>
</dbReference>
<sequence length="147" mass="16338">MSVTMSAEQNTAPSLSLPDLFARYHVGWETRDPALIASLHAEDSVFHLHDGSEPVHGRDALRRHCAELFARFDWSFEMGRRLYGADHWAFEWTMVLALGEPGGGPFTARVEMLDVVTVNRAGEVARKDVYVNGAQMHAAFARAGLAR</sequence>